<dbReference type="InterPro" id="IPR029442">
    <property type="entry name" value="GyrI-like"/>
</dbReference>
<dbReference type="SUPFAM" id="SSF55136">
    <property type="entry name" value="Probable bacterial effector-binding domain"/>
    <property type="match status" value="1"/>
</dbReference>
<keyword evidence="3" id="KW-1185">Reference proteome</keyword>
<dbReference type="RefSeq" id="WP_213527519.1">
    <property type="nucleotide sequence ID" value="NZ_BOVJ01000023.1"/>
</dbReference>
<comment type="caution">
    <text evidence="2">The sequence shown here is derived from an EMBL/GenBank/DDBJ whole genome shotgun (WGS) entry which is preliminary data.</text>
</comment>
<protein>
    <recommendedName>
        <fullName evidence="1">AraC effector-binding domain-containing protein</fullName>
    </recommendedName>
</protein>
<sequence length="487" mass="54781">MEQPVLAYKPRTVIGGLKRKLNLRENEEQRLIPQLYTQWERRRGELADAVPGRTFGVEIYPEKPDFNPHVDHFHYLAGAEITGEHELPEGMEAFVAEAGTYAVFTYRGKMDGIGAFISEVYQEWFPRSAYRPGCYDLEVYDERFRGPDDERSVMEFWVPVIYTKPHHCGIYESTWTTAAQAVREAIKFTGKKDVSLVDVMGYTGHAFRINIRDGDVHVSGPTAWHWGPVLTEGLLNLGIRASYLGELNFTPPTPEQLGDAIAKVQRSIDRGVPAVAWDLFIPEFGVIFGYDDEKQEFHAKDVGKEGTLPYHKLGRGEVGELFVLTMDEWFEVDKRTALAGALQIIIDHARIQDRTFPEYRNGLAGFDAWIGAFRKGAVDVFGNAYNTAVVCDARAYAVKFLEQIEQQWNGPEPEQREVSRLAGEAAAHYRTVYEALAELPPLYPFPQGGNPDIAANAEYSIAVLERAKAAEERGVAVLERMRDALGG</sequence>
<proteinExistence type="predicted"/>
<dbReference type="Gene3D" id="3.20.80.10">
    <property type="entry name" value="Regulatory factor, effector binding domain"/>
    <property type="match status" value="1"/>
</dbReference>
<dbReference type="SMART" id="SM00871">
    <property type="entry name" value="AraC_E_bind"/>
    <property type="match status" value="1"/>
</dbReference>
<dbReference type="EMBL" id="BOVJ01000023">
    <property type="protein sequence ID" value="GIQ62192.1"/>
    <property type="molecule type" value="Genomic_DNA"/>
</dbReference>
<dbReference type="PANTHER" id="PTHR36444:SF2">
    <property type="entry name" value="TRANSCRIPTIONAL REGULATOR PROTEIN YOBU-RELATED"/>
    <property type="match status" value="1"/>
</dbReference>
<dbReference type="InterPro" id="IPR010499">
    <property type="entry name" value="AraC_E-bd"/>
</dbReference>
<organism evidence="2 3">
    <name type="scientific">Paenibacillus cisolokensis</name>
    <dbReference type="NCBI Taxonomy" id="1658519"/>
    <lineage>
        <taxon>Bacteria</taxon>
        <taxon>Bacillati</taxon>
        <taxon>Bacillota</taxon>
        <taxon>Bacilli</taxon>
        <taxon>Bacillales</taxon>
        <taxon>Paenibacillaceae</taxon>
        <taxon>Paenibacillus</taxon>
    </lineage>
</organism>
<gene>
    <name evidence="2" type="ORF">PACILC2_07600</name>
</gene>
<dbReference type="Pfam" id="PF06445">
    <property type="entry name" value="GyrI-like"/>
    <property type="match status" value="1"/>
</dbReference>
<evidence type="ECO:0000313" key="2">
    <source>
        <dbReference type="EMBL" id="GIQ62192.1"/>
    </source>
</evidence>
<dbReference type="Proteomes" id="UP000680304">
    <property type="component" value="Unassembled WGS sequence"/>
</dbReference>
<evidence type="ECO:0000259" key="1">
    <source>
        <dbReference type="SMART" id="SM00871"/>
    </source>
</evidence>
<feature type="domain" description="AraC effector-binding" evidence="1">
    <location>
        <begin position="2"/>
        <end position="161"/>
    </location>
</feature>
<evidence type="ECO:0000313" key="3">
    <source>
        <dbReference type="Proteomes" id="UP000680304"/>
    </source>
</evidence>
<reference evidence="2 3" key="1">
    <citation type="submission" date="2021-04" db="EMBL/GenBank/DDBJ databases">
        <title>Draft genome sequence of Paenibacillus cisolokensis, LC2-13A.</title>
        <authorList>
            <person name="Uke A."/>
            <person name="Chhe C."/>
            <person name="Baramee S."/>
            <person name="Kosugi A."/>
        </authorList>
    </citation>
    <scope>NUCLEOTIDE SEQUENCE [LARGE SCALE GENOMIC DNA]</scope>
    <source>
        <strain evidence="2 3">LC2-13A</strain>
    </source>
</reference>
<dbReference type="InterPro" id="IPR053182">
    <property type="entry name" value="YobU-like_regulator"/>
</dbReference>
<name>A0ABQ4N1Y5_9BACL</name>
<dbReference type="PANTHER" id="PTHR36444">
    <property type="entry name" value="TRANSCRIPTIONAL REGULATOR PROTEIN YOBU-RELATED"/>
    <property type="match status" value="1"/>
</dbReference>
<dbReference type="InterPro" id="IPR011256">
    <property type="entry name" value="Reg_factor_effector_dom_sf"/>
</dbReference>
<accession>A0ABQ4N1Y5</accession>